<reference evidence="2 3" key="1">
    <citation type="journal article" date="2016" name="Mol. Biol. Evol.">
        <title>Comparative Genomics of Early-Diverging Mushroom-Forming Fungi Provides Insights into the Origins of Lignocellulose Decay Capabilities.</title>
        <authorList>
            <person name="Nagy L.G."/>
            <person name="Riley R."/>
            <person name="Tritt A."/>
            <person name="Adam C."/>
            <person name="Daum C."/>
            <person name="Floudas D."/>
            <person name="Sun H."/>
            <person name="Yadav J.S."/>
            <person name="Pangilinan J."/>
            <person name="Larsson K.H."/>
            <person name="Matsuura K."/>
            <person name="Barry K."/>
            <person name="Labutti K."/>
            <person name="Kuo R."/>
            <person name="Ohm R.A."/>
            <person name="Bhattacharya S.S."/>
            <person name="Shirouzu T."/>
            <person name="Yoshinaga Y."/>
            <person name="Martin F.M."/>
            <person name="Grigoriev I.V."/>
            <person name="Hibbett D.S."/>
        </authorList>
    </citation>
    <scope>NUCLEOTIDE SEQUENCE [LARGE SCALE GENOMIC DNA]</scope>
    <source>
        <strain evidence="2 3">HHB14362 ss-1</strain>
    </source>
</reference>
<evidence type="ECO:0000256" key="1">
    <source>
        <dbReference type="SAM" id="Phobius"/>
    </source>
</evidence>
<dbReference type="Proteomes" id="UP000076761">
    <property type="component" value="Unassembled WGS sequence"/>
</dbReference>
<keyword evidence="1" id="KW-1133">Transmembrane helix</keyword>
<keyword evidence="1" id="KW-0472">Membrane</keyword>
<sequence>MVARRRPSLTLRLPSISEDYVLDLGTESPSSILEPSSAAAVASPDEWSKAGIIVNTNAPTRRRSWRSLSWLQEKHRTFIGTQVDGDCGICFESAILPVRVKCCLQLFCSVHLLDSDGLCPSCKRPCSISRDTIPLDLCALMRSSEDLHVFGLRDRSCTVQRSSSSVPSCPPASPHSWFISYNVAGEGARSIKRSGSDSADYHDELFGFGIARALIYLAVALALLVLFTDS</sequence>
<accession>A0A165U125</accession>
<organism evidence="2 3">
    <name type="scientific">Neolentinus lepideus HHB14362 ss-1</name>
    <dbReference type="NCBI Taxonomy" id="1314782"/>
    <lineage>
        <taxon>Eukaryota</taxon>
        <taxon>Fungi</taxon>
        <taxon>Dikarya</taxon>
        <taxon>Basidiomycota</taxon>
        <taxon>Agaricomycotina</taxon>
        <taxon>Agaricomycetes</taxon>
        <taxon>Gloeophyllales</taxon>
        <taxon>Gloeophyllaceae</taxon>
        <taxon>Neolentinus</taxon>
    </lineage>
</organism>
<name>A0A165U125_9AGAM</name>
<evidence type="ECO:0008006" key="4">
    <source>
        <dbReference type="Google" id="ProtNLM"/>
    </source>
</evidence>
<dbReference type="EMBL" id="KV425562">
    <property type="protein sequence ID" value="KZT27482.1"/>
    <property type="molecule type" value="Genomic_DNA"/>
</dbReference>
<dbReference type="STRING" id="1314782.A0A165U125"/>
<dbReference type="InParanoid" id="A0A165U125"/>
<proteinExistence type="predicted"/>
<keyword evidence="1" id="KW-0812">Transmembrane</keyword>
<dbReference type="AlphaFoldDB" id="A0A165U125"/>
<keyword evidence="3" id="KW-1185">Reference proteome</keyword>
<feature type="transmembrane region" description="Helical" evidence="1">
    <location>
        <begin position="205"/>
        <end position="227"/>
    </location>
</feature>
<evidence type="ECO:0000313" key="2">
    <source>
        <dbReference type="EMBL" id="KZT27482.1"/>
    </source>
</evidence>
<dbReference type="OrthoDB" id="6270329at2759"/>
<evidence type="ECO:0000313" key="3">
    <source>
        <dbReference type="Proteomes" id="UP000076761"/>
    </source>
</evidence>
<gene>
    <name evidence="2" type="ORF">NEOLEDRAFT_145484</name>
</gene>
<protein>
    <recommendedName>
        <fullName evidence="4">RING-type domain-containing protein</fullName>
    </recommendedName>
</protein>